<sequence>MVRTTPFNGQLKVCGRENFTSCSVQIKQQPNQAAQIEHNPPNLNHANPEPVPIQAAEATPAAAPVIMRPNVTINLNAYRLLREIIGGRLL</sequence>
<proteinExistence type="predicted"/>
<organism evidence="1 2">
    <name type="scientific">Brachionus calyciflorus</name>
    <dbReference type="NCBI Taxonomy" id="104777"/>
    <lineage>
        <taxon>Eukaryota</taxon>
        <taxon>Metazoa</taxon>
        <taxon>Spiralia</taxon>
        <taxon>Gnathifera</taxon>
        <taxon>Rotifera</taxon>
        <taxon>Eurotatoria</taxon>
        <taxon>Monogononta</taxon>
        <taxon>Pseudotrocha</taxon>
        <taxon>Ploima</taxon>
        <taxon>Brachionidae</taxon>
        <taxon>Brachionus</taxon>
    </lineage>
</organism>
<name>A0A813UFA9_9BILA</name>
<dbReference type="AlphaFoldDB" id="A0A813UFA9"/>
<gene>
    <name evidence="1" type="ORF">OXX778_LOCUS7552</name>
</gene>
<protein>
    <submittedName>
        <fullName evidence="1">Uncharacterized protein</fullName>
    </submittedName>
</protein>
<evidence type="ECO:0000313" key="2">
    <source>
        <dbReference type="Proteomes" id="UP000663879"/>
    </source>
</evidence>
<reference evidence="1" key="1">
    <citation type="submission" date="2021-02" db="EMBL/GenBank/DDBJ databases">
        <authorList>
            <person name="Nowell W R."/>
        </authorList>
    </citation>
    <scope>NUCLEOTIDE SEQUENCE</scope>
    <source>
        <strain evidence="1">Ploen Becks lab</strain>
    </source>
</reference>
<dbReference type="EMBL" id="CAJNOC010000970">
    <property type="protein sequence ID" value="CAF0822660.1"/>
    <property type="molecule type" value="Genomic_DNA"/>
</dbReference>
<comment type="caution">
    <text evidence="1">The sequence shown here is derived from an EMBL/GenBank/DDBJ whole genome shotgun (WGS) entry which is preliminary data.</text>
</comment>
<evidence type="ECO:0000313" key="1">
    <source>
        <dbReference type="EMBL" id="CAF0822660.1"/>
    </source>
</evidence>
<keyword evidence="2" id="KW-1185">Reference proteome</keyword>
<accession>A0A813UFA9</accession>
<dbReference type="Proteomes" id="UP000663879">
    <property type="component" value="Unassembled WGS sequence"/>
</dbReference>